<dbReference type="Proteomes" id="UP001501671">
    <property type="component" value="Unassembled WGS sequence"/>
</dbReference>
<dbReference type="RefSeq" id="WP_345247767.1">
    <property type="nucleotide sequence ID" value="NZ_BAABFO010000005.1"/>
</dbReference>
<evidence type="ECO:0000259" key="3">
    <source>
        <dbReference type="Pfam" id="PF00694"/>
    </source>
</evidence>
<dbReference type="PANTHER" id="PTHR43345">
    <property type="entry name" value="3-ISOPROPYLMALATE DEHYDRATASE SMALL SUBUNIT 2-RELATED-RELATED"/>
    <property type="match status" value="1"/>
</dbReference>
<protein>
    <submittedName>
        <fullName evidence="4">3-isopropylmalate dehydratase small subunit</fullName>
    </submittedName>
</protein>
<gene>
    <name evidence="4" type="primary">leuD_5</name>
    <name evidence="4" type="ORF">GCM10023144_14290</name>
</gene>
<evidence type="ECO:0000313" key="4">
    <source>
        <dbReference type="EMBL" id="GAA4328458.1"/>
    </source>
</evidence>
<dbReference type="InterPro" id="IPR000573">
    <property type="entry name" value="AconitaseA/IPMdHydase_ssu_swvl"/>
</dbReference>
<dbReference type="SUPFAM" id="SSF52016">
    <property type="entry name" value="LeuD/IlvD-like"/>
    <property type="match status" value="1"/>
</dbReference>
<organism evidence="4 5">
    <name type="scientific">Pigmentiphaga soli</name>
    <dbReference type="NCBI Taxonomy" id="1007095"/>
    <lineage>
        <taxon>Bacteria</taxon>
        <taxon>Pseudomonadati</taxon>
        <taxon>Pseudomonadota</taxon>
        <taxon>Betaproteobacteria</taxon>
        <taxon>Burkholderiales</taxon>
        <taxon>Alcaligenaceae</taxon>
        <taxon>Pigmentiphaga</taxon>
    </lineage>
</organism>
<dbReference type="InterPro" id="IPR011827">
    <property type="entry name" value="LeuD_type2/HacB/DmdB"/>
</dbReference>
<comment type="similarity">
    <text evidence="1">Belongs to the LeuD family. LeuD type 2 subfamily.</text>
</comment>
<feature type="domain" description="Aconitase A/isopropylmalate dehydratase small subunit swivel" evidence="3">
    <location>
        <begin position="34"/>
        <end position="102"/>
    </location>
</feature>
<accession>A0ABP8GQI7</accession>
<keyword evidence="5" id="KW-1185">Reference proteome</keyword>
<dbReference type="PANTHER" id="PTHR43345:SF2">
    <property type="entry name" value="3-ISOPROPYLMALATE DEHYDRATASE SMALL SUBUNIT 1"/>
    <property type="match status" value="1"/>
</dbReference>
<dbReference type="Gene3D" id="3.20.19.10">
    <property type="entry name" value="Aconitase, domain 4"/>
    <property type="match status" value="1"/>
</dbReference>
<comment type="caution">
    <text evidence="4">The sequence shown here is derived from an EMBL/GenBank/DDBJ whole genome shotgun (WGS) entry which is preliminary data.</text>
</comment>
<dbReference type="InterPro" id="IPR015928">
    <property type="entry name" value="Aconitase/3IPM_dehydase_swvl"/>
</dbReference>
<reference evidence="5" key="1">
    <citation type="journal article" date="2019" name="Int. J. Syst. Evol. Microbiol.">
        <title>The Global Catalogue of Microorganisms (GCM) 10K type strain sequencing project: providing services to taxonomists for standard genome sequencing and annotation.</title>
        <authorList>
            <consortium name="The Broad Institute Genomics Platform"/>
            <consortium name="The Broad Institute Genome Sequencing Center for Infectious Disease"/>
            <person name="Wu L."/>
            <person name="Ma J."/>
        </authorList>
    </citation>
    <scope>NUCLEOTIDE SEQUENCE [LARGE SCALE GENOMIC DNA]</scope>
    <source>
        <strain evidence="5">JCM 17666</strain>
    </source>
</reference>
<dbReference type="EMBL" id="BAABFO010000005">
    <property type="protein sequence ID" value="GAA4328458.1"/>
    <property type="molecule type" value="Genomic_DNA"/>
</dbReference>
<sequence>MAFDFDGVVAGRVWCFGDSIDTDVIYPYYRYPSEAEVRKHTMEAVNPEFPLQVKEGDLLVAGRNFGCGSSRPGNILFDVGIAAVVAESFSRLFFRNCVSQGLPLFVAPGISTLVKTGDTLEIDYPNGRLVNRGTGKQLPLQTYPPMVEGIYQAGGILQLAKRRYDEERAAGQR</sequence>
<evidence type="ECO:0000256" key="1">
    <source>
        <dbReference type="ARBA" id="ARBA00009869"/>
    </source>
</evidence>
<dbReference type="InterPro" id="IPR050075">
    <property type="entry name" value="LeuD"/>
</dbReference>
<proteinExistence type="inferred from homology"/>
<keyword evidence="2" id="KW-0456">Lyase</keyword>
<evidence type="ECO:0000256" key="2">
    <source>
        <dbReference type="ARBA" id="ARBA00023239"/>
    </source>
</evidence>
<evidence type="ECO:0000313" key="5">
    <source>
        <dbReference type="Proteomes" id="UP001501671"/>
    </source>
</evidence>
<dbReference type="Pfam" id="PF00694">
    <property type="entry name" value="Aconitase_C"/>
    <property type="match status" value="1"/>
</dbReference>
<name>A0ABP8GQI7_9BURK</name>
<dbReference type="NCBIfam" id="TIGR02087">
    <property type="entry name" value="LEUD_arch"/>
    <property type="match status" value="1"/>
</dbReference>